<dbReference type="Proteomes" id="UP000606720">
    <property type="component" value="Unassembled WGS sequence"/>
</dbReference>
<name>A0A923LTB1_9FIRM</name>
<dbReference type="EMBL" id="JACOPH010000021">
    <property type="protein sequence ID" value="MBC5715471.1"/>
    <property type="molecule type" value="Genomic_DNA"/>
</dbReference>
<keyword evidence="2" id="KW-1185">Reference proteome</keyword>
<reference evidence="1" key="1">
    <citation type="submission" date="2020-08" db="EMBL/GenBank/DDBJ databases">
        <title>Genome public.</title>
        <authorList>
            <person name="Liu C."/>
            <person name="Sun Q."/>
        </authorList>
    </citation>
    <scope>NUCLEOTIDE SEQUENCE</scope>
    <source>
        <strain evidence="1">BX1005</strain>
    </source>
</reference>
<dbReference type="RefSeq" id="WP_186867779.1">
    <property type="nucleotide sequence ID" value="NZ_JACOPH010000021.1"/>
</dbReference>
<organism evidence="1 2">
    <name type="scientific">Roseburia zhanii</name>
    <dbReference type="NCBI Taxonomy" id="2763064"/>
    <lineage>
        <taxon>Bacteria</taxon>
        <taxon>Bacillati</taxon>
        <taxon>Bacillota</taxon>
        <taxon>Clostridia</taxon>
        <taxon>Lachnospirales</taxon>
        <taxon>Lachnospiraceae</taxon>
        <taxon>Roseburia</taxon>
    </lineage>
</organism>
<protein>
    <submittedName>
        <fullName evidence="1">Uncharacterized protein</fullName>
    </submittedName>
</protein>
<dbReference type="AlphaFoldDB" id="A0A923LTB1"/>
<comment type="caution">
    <text evidence="1">The sequence shown here is derived from an EMBL/GenBank/DDBJ whole genome shotgun (WGS) entry which is preliminary data.</text>
</comment>
<accession>A0A923LTB1</accession>
<gene>
    <name evidence="1" type="ORF">H8S17_14915</name>
</gene>
<evidence type="ECO:0000313" key="1">
    <source>
        <dbReference type="EMBL" id="MBC5715471.1"/>
    </source>
</evidence>
<proteinExistence type="predicted"/>
<sequence length="252" mass="29384">MDIGISEQFKGRYDGYMLLKFTSCQEFQQDFLDGKLFFNTADFFAQCDNLGRGDENEGNTFLIEHNNPDFMSANLESVDGKMMIVVRDYTNNPENYKPGTIENFSRGENRCRKIISLYTAYVNVSKEIISPFPAKMGEEFGEYGVLVLDRKKFFERVCNALRQHSEISKAQLGFVDYMKSEDVHGFIEWNPFLKMPQYEYQNEFRISFINDTQEPLKLDLGVSLRDIAFPIKASDLGEIFFKDNLLYYPLYK</sequence>
<evidence type="ECO:0000313" key="2">
    <source>
        <dbReference type="Proteomes" id="UP000606720"/>
    </source>
</evidence>